<evidence type="ECO:0000313" key="2">
    <source>
        <dbReference type="EMBL" id="TNV86448.1"/>
    </source>
</evidence>
<feature type="compositionally biased region" description="Polar residues" evidence="1">
    <location>
        <begin position="81"/>
        <end position="96"/>
    </location>
</feature>
<gene>
    <name evidence="2" type="ORF">FGO68_gene12048</name>
</gene>
<accession>A0A8J8T9P5</accession>
<evidence type="ECO:0000313" key="3">
    <source>
        <dbReference type="Proteomes" id="UP000785679"/>
    </source>
</evidence>
<evidence type="ECO:0000256" key="1">
    <source>
        <dbReference type="SAM" id="MobiDB-lite"/>
    </source>
</evidence>
<reference evidence="2" key="1">
    <citation type="submission" date="2019-06" db="EMBL/GenBank/DDBJ databases">
        <authorList>
            <person name="Zheng W."/>
        </authorList>
    </citation>
    <scope>NUCLEOTIDE SEQUENCE</scope>
    <source>
        <strain evidence="2">QDHG01</strain>
    </source>
</reference>
<protein>
    <submittedName>
        <fullName evidence="2">Uncharacterized protein</fullName>
    </submittedName>
</protein>
<name>A0A8J8T9P5_HALGN</name>
<dbReference type="Proteomes" id="UP000785679">
    <property type="component" value="Unassembled WGS sequence"/>
</dbReference>
<sequence>MSAAASTQRLAKFSQIFSGGQNKFQIQKSDMLTLLSKSLNNCNVISPVMCTQKCASRKHHYPDSVSPFDRHQDEAGARQMHMTTRSPENHNNSSNNDRYKDISSKRNQRRIVICSPQPKSSYAHGLHNDFSQASNRRLVDLDNSRRHDAVLKTIRKDMPVFRGANCAPLSNTSPAKSIPGASSFHPQILNHRTPQKLVRQTDACGLDDARTSELAAEGRESENFSSIISKLRSVSRSTPGQPSIFE</sequence>
<organism evidence="2 3">
    <name type="scientific">Halteria grandinella</name>
    <dbReference type="NCBI Taxonomy" id="5974"/>
    <lineage>
        <taxon>Eukaryota</taxon>
        <taxon>Sar</taxon>
        <taxon>Alveolata</taxon>
        <taxon>Ciliophora</taxon>
        <taxon>Intramacronucleata</taxon>
        <taxon>Spirotrichea</taxon>
        <taxon>Stichotrichia</taxon>
        <taxon>Sporadotrichida</taxon>
        <taxon>Halteriidae</taxon>
        <taxon>Halteria</taxon>
    </lineage>
</organism>
<comment type="caution">
    <text evidence="2">The sequence shown here is derived from an EMBL/GenBank/DDBJ whole genome shotgun (WGS) entry which is preliminary data.</text>
</comment>
<dbReference type="AlphaFoldDB" id="A0A8J8T9P5"/>
<feature type="region of interest" description="Disordered" evidence="1">
    <location>
        <begin position="79"/>
        <end position="107"/>
    </location>
</feature>
<keyword evidence="3" id="KW-1185">Reference proteome</keyword>
<dbReference type="EMBL" id="RRYP01001072">
    <property type="protein sequence ID" value="TNV86448.1"/>
    <property type="molecule type" value="Genomic_DNA"/>
</dbReference>
<proteinExistence type="predicted"/>